<proteinExistence type="predicted"/>
<dbReference type="AlphaFoldDB" id="A0A0A9B804"/>
<reference evidence="1" key="2">
    <citation type="journal article" date="2015" name="Data Brief">
        <title>Shoot transcriptome of the giant reed, Arundo donax.</title>
        <authorList>
            <person name="Barrero R.A."/>
            <person name="Guerrero F.D."/>
            <person name="Moolhuijzen P."/>
            <person name="Goolsby J.A."/>
            <person name="Tidwell J."/>
            <person name="Bellgard S.E."/>
            <person name="Bellgard M.I."/>
        </authorList>
    </citation>
    <scope>NUCLEOTIDE SEQUENCE</scope>
    <source>
        <tissue evidence="1">Shoot tissue taken approximately 20 cm above the soil surface</tissue>
    </source>
</reference>
<accession>A0A0A9B804</accession>
<organism evidence="1">
    <name type="scientific">Arundo donax</name>
    <name type="common">Giant reed</name>
    <name type="synonym">Donax arundinaceus</name>
    <dbReference type="NCBI Taxonomy" id="35708"/>
    <lineage>
        <taxon>Eukaryota</taxon>
        <taxon>Viridiplantae</taxon>
        <taxon>Streptophyta</taxon>
        <taxon>Embryophyta</taxon>
        <taxon>Tracheophyta</taxon>
        <taxon>Spermatophyta</taxon>
        <taxon>Magnoliopsida</taxon>
        <taxon>Liliopsida</taxon>
        <taxon>Poales</taxon>
        <taxon>Poaceae</taxon>
        <taxon>PACMAD clade</taxon>
        <taxon>Arundinoideae</taxon>
        <taxon>Arundineae</taxon>
        <taxon>Arundo</taxon>
    </lineage>
</organism>
<protein>
    <submittedName>
        <fullName evidence="1">Uncharacterized protein</fullName>
    </submittedName>
</protein>
<reference evidence="1" key="1">
    <citation type="submission" date="2014-09" db="EMBL/GenBank/DDBJ databases">
        <authorList>
            <person name="Magalhaes I.L.F."/>
            <person name="Oliveira U."/>
            <person name="Santos F.R."/>
            <person name="Vidigal T.H.D.A."/>
            <person name="Brescovit A.D."/>
            <person name="Santos A.J."/>
        </authorList>
    </citation>
    <scope>NUCLEOTIDE SEQUENCE</scope>
    <source>
        <tissue evidence="1">Shoot tissue taken approximately 20 cm above the soil surface</tissue>
    </source>
</reference>
<evidence type="ECO:0000313" key="1">
    <source>
        <dbReference type="EMBL" id="JAD57355.1"/>
    </source>
</evidence>
<sequence>MVQIAGPDTPGFQLNPVVGLPWISDAPYSVISGST</sequence>
<name>A0A0A9B804_ARUDO</name>
<dbReference type="EMBL" id="GBRH01240540">
    <property type="protein sequence ID" value="JAD57355.1"/>
    <property type="molecule type" value="Transcribed_RNA"/>
</dbReference>